<dbReference type="Proteomes" id="UP000480178">
    <property type="component" value="Chromosome"/>
</dbReference>
<accession>A0A6C0GML6</accession>
<organism evidence="3 4">
    <name type="scientific">Rhodocytophaga rosea</name>
    <dbReference type="NCBI Taxonomy" id="2704465"/>
    <lineage>
        <taxon>Bacteria</taxon>
        <taxon>Pseudomonadati</taxon>
        <taxon>Bacteroidota</taxon>
        <taxon>Cytophagia</taxon>
        <taxon>Cytophagales</taxon>
        <taxon>Rhodocytophagaceae</taxon>
        <taxon>Rhodocytophaga</taxon>
    </lineage>
</organism>
<keyword evidence="1" id="KW-0472">Membrane</keyword>
<dbReference type="AlphaFoldDB" id="A0A6C0GML6"/>
<dbReference type="Pfam" id="PF13472">
    <property type="entry name" value="Lipase_GDSL_2"/>
    <property type="match status" value="1"/>
</dbReference>
<dbReference type="CDD" id="cd01834">
    <property type="entry name" value="SGNH_hydrolase_like_2"/>
    <property type="match status" value="1"/>
</dbReference>
<dbReference type="KEGG" id="rhoz:GXP67_22815"/>
<evidence type="ECO:0000256" key="1">
    <source>
        <dbReference type="SAM" id="Phobius"/>
    </source>
</evidence>
<dbReference type="EMBL" id="CP048222">
    <property type="protein sequence ID" value="QHT69265.1"/>
    <property type="molecule type" value="Genomic_DNA"/>
</dbReference>
<keyword evidence="1" id="KW-0812">Transmembrane</keyword>
<gene>
    <name evidence="3" type="ORF">GXP67_22815</name>
</gene>
<keyword evidence="3" id="KW-0378">Hydrolase</keyword>
<dbReference type="RefSeq" id="WP_162445254.1">
    <property type="nucleotide sequence ID" value="NZ_CP048222.1"/>
</dbReference>
<dbReference type="GO" id="GO:0004622">
    <property type="term" value="F:phosphatidylcholine lysophospholipase activity"/>
    <property type="evidence" value="ECO:0007669"/>
    <property type="project" value="TreeGrafter"/>
</dbReference>
<feature type="transmembrane region" description="Helical" evidence="1">
    <location>
        <begin position="6"/>
        <end position="25"/>
    </location>
</feature>
<reference evidence="3 4" key="1">
    <citation type="submission" date="2020-01" db="EMBL/GenBank/DDBJ databases">
        <authorList>
            <person name="Kim M.K."/>
        </authorList>
    </citation>
    <scope>NUCLEOTIDE SEQUENCE [LARGE SCALE GENOMIC DNA]</scope>
    <source>
        <strain evidence="3 4">172606-1</strain>
    </source>
</reference>
<dbReference type="SUPFAM" id="SSF52266">
    <property type="entry name" value="SGNH hydrolase"/>
    <property type="match status" value="1"/>
</dbReference>
<dbReference type="PANTHER" id="PTHR30383">
    <property type="entry name" value="THIOESTERASE 1/PROTEASE 1/LYSOPHOSPHOLIPASE L1"/>
    <property type="match status" value="1"/>
</dbReference>
<sequence length="229" mass="25157">MNKQLKQIIIWLLIPSIAFSGFVMLPKKKKIVFFGDSITQAAVQPDGYIDVLNKTLAQKGKSDKFELIGAGISGNKVTDLQKRLEKDVLSKQPDLVIIYIGINDVWHFTHPNTNGQGTPADKFEAGLIDVITQIKNTGAKVVLCTPSVIGEKTDGSNPQDKMLDEYSDISRKVAKATGSKLCDLRKAFIDHLKTNNTANQDKNILTSDGVHLNKEGNAFVAAQMSKFLK</sequence>
<feature type="domain" description="SGNH hydrolase-type esterase" evidence="2">
    <location>
        <begin position="33"/>
        <end position="218"/>
    </location>
</feature>
<protein>
    <submittedName>
        <fullName evidence="3">SGNH/GDSL hydrolase family protein</fullName>
    </submittedName>
</protein>
<proteinExistence type="predicted"/>
<dbReference type="PANTHER" id="PTHR30383:SF5">
    <property type="entry name" value="SGNH HYDROLASE-TYPE ESTERASE DOMAIN-CONTAINING PROTEIN"/>
    <property type="match status" value="1"/>
</dbReference>
<evidence type="ECO:0000313" key="4">
    <source>
        <dbReference type="Proteomes" id="UP000480178"/>
    </source>
</evidence>
<evidence type="ECO:0000259" key="2">
    <source>
        <dbReference type="Pfam" id="PF13472"/>
    </source>
</evidence>
<dbReference type="InterPro" id="IPR013830">
    <property type="entry name" value="SGNH_hydro"/>
</dbReference>
<dbReference type="Gene3D" id="3.40.50.1110">
    <property type="entry name" value="SGNH hydrolase"/>
    <property type="match status" value="1"/>
</dbReference>
<dbReference type="InterPro" id="IPR036514">
    <property type="entry name" value="SGNH_hydro_sf"/>
</dbReference>
<evidence type="ECO:0000313" key="3">
    <source>
        <dbReference type="EMBL" id="QHT69265.1"/>
    </source>
</evidence>
<name>A0A6C0GML6_9BACT</name>
<keyword evidence="1" id="KW-1133">Transmembrane helix</keyword>
<dbReference type="InterPro" id="IPR051532">
    <property type="entry name" value="Ester_Hydrolysis_Enzymes"/>
</dbReference>
<keyword evidence="4" id="KW-1185">Reference proteome</keyword>